<sequence>MTFRYYLYVSDSKVDMLLSQIDPRFAAKRSTEVGVNLQMVSAKRSTAPTDDRFLRLERVVRYLQDHGDVGTVDEPGQFFGGLLPMRWTSMPGAADPSLVFLGGCDGRNVVGLGGSARHLLGSVPGVDDARPSSSLLPAILDQLGTASELEDELVLDSVGDDLDRTDHSALAAVHRAVRELRTPAQNVEFIAKRLLHGTGPGGDESVVLGSPIYVAQVD</sequence>
<accession>A0ABT4V375</accession>
<keyword evidence="2" id="KW-1185">Reference proteome</keyword>
<proteinExistence type="predicted"/>
<reference evidence="1 2" key="1">
    <citation type="submission" date="2022-11" db="EMBL/GenBank/DDBJ databases">
        <title>Draft genome sequence of Saccharopolyspora sp. WRP15-2 isolated from rhizosphere soils of wild rice in Thailand.</title>
        <authorList>
            <person name="Duangmal K."/>
            <person name="Kammanee S."/>
            <person name="Muangham S."/>
        </authorList>
    </citation>
    <scope>NUCLEOTIDE SEQUENCE [LARGE SCALE GENOMIC DNA]</scope>
    <source>
        <strain evidence="1 2">WRP15-2</strain>
    </source>
</reference>
<name>A0ABT4V375_9PSEU</name>
<comment type="caution">
    <text evidence="1">The sequence shown here is derived from an EMBL/GenBank/DDBJ whole genome shotgun (WGS) entry which is preliminary data.</text>
</comment>
<dbReference type="Pfam" id="PF22880">
    <property type="entry name" value="DUF7019"/>
    <property type="match status" value="1"/>
</dbReference>
<protein>
    <submittedName>
        <fullName evidence="1">SAVMC3_10250 family protein</fullName>
    </submittedName>
</protein>
<evidence type="ECO:0000313" key="1">
    <source>
        <dbReference type="EMBL" id="MDA3627737.1"/>
    </source>
</evidence>
<dbReference type="EMBL" id="JAQGLA010000032">
    <property type="protein sequence ID" value="MDA3627737.1"/>
    <property type="molecule type" value="Genomic_DNA"/>
</dbReference>
<dbReference type="RefSeq" id="WP_270950444.1">
    <property type="nucleotide sequence ID" value="NZ_JAQGLA010000032.1"/>
</dbReference>
<evidence type="ECO:0000313" key="2">
    <source>
        <dbReference type="Proteomes" id="UP001210380"/>
    </source>
</evidence>
<dbReference type="NCBIfam" id="NF040893">
    <property type="entry name" value="SAVMC3_10250"/>
    <property type="match status" value="1"/>
</dbReference>
<dbReference type="InterPro" id="IPR054284">
    <property type="entry name" value="DUF7019"/>
</dbReference>
<dbReference type="Proteomes" id="UP001210380">
    <property type="component" value="Unassembled WGS sequence"/>
</dbReference>
<organism evidence="1 2">
    <name type="scientific">Saccharopolyspora oryzae</name>
    <dbReference type="NCBI Taxonomy" id="2997343"/>
    <lineage>
        <taxon>Bacteria</taxon>
        <taxon>Bacillati</taxon>
        <taxon>Actinomycetota</taxon>
        <taxon>Actinomycetes</taxon>
        <taxon>Pseudonocardiales</taxon>
        <taxon>Pseudonocardiaceae</taxon>
        <taxon>Saccharopolyspora</taxon>
    </lineage>
</organism>
<gene>
    <name evidence="1" type="ORF">OU415_20025</name>
</gene>